<name>A0A1Y1M8F8_PHOPY</name>
<sequence>MKKGKGHRSDDTMDEEYEDKDTKRKSRNLSEKKRRDQFNLLLNELSSMVSSGGRKMDKSTVLKSTISFLKHHNEIAVRSRAHEIQEDWKPSFLTNEEFTHLVLDAVDGFIIVFSVSGHILYASDNITTLLGYLPVSCVSLPFTTGSTS</sequence>
<dbReference type="Gene3D" id="3.30.450.20">
    <property type="entry name" value="PAS domain"/>
    <property type="match status" value="1"/>
</dbReference>
<keyword evidence="4" id="KW-0238">DNA-binding</keyword>
<keyword evidence="1" id="KW-0677">Repeat</keyword>
<dbReference type="InterPro" id="IPR036638">
    <property type="entry name" value="HLH_DNA-bd_sf"/>
</dbReference>
<dbReference type="SUPFAM" id="SSF47459">
    <property type="entry name" value="HLH, helix-loop-helix DNA-binding domain"/>
    <property type="match status" value="1"/>
</dbReference>
<evidence type="ECO:0000259" key="8">
    <source>
        <dbReference type="PROSITE" id="PS50112"/>
    </source>
</evidence>
<proteinExistence type="predicted"/>
<keyword evidence="6" id="KW-0539">Nucleus</keyword>
<keyword evidence="5" id="KW-0804">Transcription</keyword>
<accession>A0A1Y1M8F8</accession>
<dbReference type="GO" id="GO:0045944">
    <property type="term" value="P:positive regulation of transcription by RNA polymerase II"/>
    <property type="evidence" value="ECO:0007669"/>
    <property type="project" value="UniProtKB-ARBA"/>
</dbReference>
<evidence type="ECO:0000313" key="10">
    <source>
        <dbReference type="EMBL" id="JAV80216.1"/>
    </source>
</evidence>
<dbReference type="GO" id="GO:0000981">
    <property type="term" value="F:DNA-binding transcription factor activity, RNA polymerase II-specific"/>
    <property type="evidence" value="ECO:0007669"/>
    <property type="project" value="InterPro"/>
</dbReference>
<dbReference type="InterPro" id="IPR000014">
    <property type="entry name" value="PAS"/>
</dbReference>
<feature type="domain" description="BHLH" evidence="9">
    <location>
        <begin position="22"/>
        <end position="72"/>
    </location>
</feature>
<dbReference type="GO" id="GO:0046983">
    <property type="term" value="F:protein dimerization activity"/>
    <property type="evidence" value="ECO:0007669"/>
    <property type="project" value="InterPro"/>
</dbReference>
<dbReference type="EMBL" id="GEZM01041684">
    <property type="protein sequence ID" value="JAV80227.1"/>
    <property type="molecule type" value="Transcribed_RNA"/>
</dbReference>
<reference evidence="10" key="1">
    <citation type="journal article" date="2016" name="Sci. Rep.">
        <title>Molecular characterization of firefly nuptial gifts: a multi-omics approach sheds light on postcopulatory sexual selection.</title>
        <authorList>
            <person name="Al-Wathiqui N."/>
            <person name="Fallon T.R."/>
            <person name="South A."/>
            <person name="Weng J.K."/>
            <person name="Lewis S.M."/>
        </authorList>
    </citation>
    <scope>NUCLEOTIDE SEQUENCE</scope>
</reference>
<dbReference type="SUPFAM" id="SSF55785">
    <property type="entry name" value="PYP-like sensor domain (PAS domain)"/>
    <property type="match status" value="1"/>
</dbReference>
<organism evidence="10">
    <name type="scientific">Photinus pyralis</name>
    <name type="common">Common eastern firefly</name>
    <name type="synonym">Lampyris pyralis</name>
    <dbReference type="NCBI Taxonomy" id="7054"/>
    <lineage>
        <taxon>Eukaryota</taxon>
        <taxon>Metazoa</taxon>
        <taxon>Ecdysozoa</taxon>
        <taxon>Arthropoda</taxon>
        <taxon>Hexapoda</taxon>
        <taxon>Insecta</taxon>
        <taxon>Pterygota</taxon>
        <taxon>Neoptera</taxon>
        <taxon>Endopterygota</taxon>
        <taxon>Coleoptera</taxon>
        <taxon>Polyphaga</taxon>
        <taxon>Elateriformia</taxon>
        <taxon>Elateroidea</taxon>
        <taxon>Lampyridae</taxon>
        <taxon>Lampyrinae</taxon>
        <taxon>Photinus</taxon>
    </lineage>
</organism>
<dbReference type="SMART" id="SM00353">
    <property type="entry name" value="HLH"/>
    <property type="match status" value="1"/>
</dbReference>
<dbReference type="EMBL" id="GEZM01041691">
    <property type="protein sequence ID" value="JAV80216.1"/>
    <property type="molecule type" value="Transcribed_RNA"/>
</dbReference>
<dbReference type="PROSITE" id="PS50112">
    <property type="entry name" value="PAS"/>
    <property type="match status" value="1"/>
</dbReference>
<evidence type="ECO:0000256" key="5">
    <source>
        <dbReference type="ARBA" id="ARBA00023163"/>
    </source>
</evidence>
<dbReference type="GO" id="GO:0005737">
    <property type="term" value="C:cytoplasm"/>
    <property type="evidence" value="ECO:0007669"/>
    <property type="project" value="InterPro"/>
</dbReference>
<dbReference type="PROSITE" id="PS50888">
    <property type="entry name" value="BHLH"/>
    <property type="match status" value="1"/>
</dbReference>
<feature type="domain" description="PAS" evidence="8">
    <location>
        <begin position="95"/>
        <end position="132"/>
    </location>
</feature>
<evidence type="ECO:0000256" key="7">
    <source>
        <dbReference type="SAM" id="MobiDB-lite"/>
    </source>
</evidence>
<dbReference type="EMBL" id="GEZM01041676">
    <property type="protein sequence ID" value="JAV80232.1"/>
    <property type="molecule type" value="Transcribed_RNA"/>
</dbReference>
<dbReference type="InterPro" id="IPR047230">
    <property type="entry name" value="CLOCK-like"/>
</dbReference>
<dbReference type="GO" id="GO:0032922">
    <property type="term" value="P:circadian regulation of gene expression"/>
    <property type="evidence" value="ECO:0007669"/>
    <property type="project" value="InterPro"/>
</dbReference>
<dbReference type="GO" id="GO:0000978">
    <property type="term" value="F:RNA polymerase II cis-regulatory region sequence-specific DNA binding"/>
    <property type="evidence" value="ECO:0007669"/>
    <property type="project" value="TreeGrafter"/>
</dbReference>
<evidence type="ECO:0000256" key="3">
    <source>
        <dbReference type="ARBA" id="ARBA00023108"/>
    </source>
</evidence>
<dbReference type="PANTHER" id="PTHR46055">
    <property type="entry name" value="CIRCADIAN LOCOMOTER OUTPUT CYCLES PROTEIN KAPUT"/>
    <property type="match status" value="1"/>
</dbReference>
<dbReference type="PANTHER" id="PTHR46055:SF3">
    <property type="entry name" value="CIRCADIAN LOCOMOTER OUTPUT CYCLES PROTEIN KAPUT"/>
    <property type="match status" value="1"/>
</dbReference>
<dbReference type="InterPro" id="IPR035965">
    <property type="entry name" value="PAS-like_dom_sf"/>
</dbReference>
<dbReference type="InterPro" id="IPR001067">
    <property type="entry name" value="Nuc_translocat"/>
</dbReference>
<evidence type="ECO:0008006" key="11">
    <source>
        <dbReference type="Google" id="ProtNLM"/>
    </source>
</evidence>
<keyword evidence="2" id="KW-0805">Transcription regulation</keyword>
<dbReference type="AlphaFoldDB" id="A0A1Y1M8F8"/>
<evidence type="ECO:0000259" key="9">
    <source>
        <dbReference type="PROSITE" id="PS50888"/>
    </source>
</evidence>
<evidence type="ECO:0000256" key="6">
    <source>
        <dbReference type="ARBA" id="ARBA00023242"/>
    </source>
</evidence>
<evidence type="ECO:0000256" key="4">
    <source>
        <dbReference type="ARBA" id="ARBA00023125"/>
    </source>
</evidence>
<dbReference type="Pfam" id="PF00010">
    <property type="entry name" value="HLH"/>
    <property type="match status" value="1"/>
</dbReference>
<feature type="region of interest" description="Disordered" evidence="7">
    <location>
        <begin position="1"/>
        <end position="31"/>
    </location>
</feature>
<dbReference type="Gene3D" id="4.10.280.10">
    <property type="entry name" value="Helix-loop-helix DNA-binding domain"/>
    <property type="match status" value="1"/>
</dbReference>
<dbReference type="PRINTS" id="PR00785">
    <property type="entry name" value="NCTRNSLOCATR"/>
</dbReference>
<evidence type="ECO:0000256" key="1">
    <source>
        <dbReference type="ARBA" id="ARBA00022737"/>
    </source>
</evidence>
<protein>
    <recommendedName>
        <fullName evidence="11">BHLH domain-containing protein</fullName>
    </recommendedName>
</protein>
<evidence type="ECO:0000256" key="2">
    <source>
        <dbReference type="ARBA" id="ARBA00023015"/>
    </source>
</evidence>
<keyword evidence="3" id="KW-0090">Biological rhythms</keyword>
<dbReference type="InterPro" id="IPR011598">
    <property type="entry name" value="bHLH_dom"/>
</dbReference>
<dbReference type="GO" id="GO:1990513">
    <property type="term" value="C:CLOCK-BMAL transcription complex"/>
    <property type="evidence" value="ECO:0007669"/>
    <property type="project" value="TreeGrafter"/>
</dbReference>